<sequence length="112" mass="11898">MSDLAAQLAAKFNTDIPLGDEPAASTSQKADPRAAADPDLAKFAALVHDVTGIPVEEVQREKSLRDTGVDSLHIISIVVRTEEATGVMLDDADVAPLSTIGEFLDLISQRRS</sequence>
<dbReference type="Pfam" id="PF00550">
    <property type="entry name" value="PP-binding"/>
    <property type="match status" value="1"/>
</dbReference>
<evidence type="ECO:0000313" key="3">
    <source>
        <dbReference type="EMBL" id="PFG28329.1"/>
    </source>
</evidence>
<evidence type="ECO:0000313" key="4">
    <source>
        <dbReference type="Proteomes" id="UP000221653"/>
    </source>
</evidence>
<feature type="region of interest" description="Disordered" evidence="1">
    <location>
        <begin position="16"/>
        <end position="35"/>
    </location>
</feature>
<comment type="caution">
    <text evidence="3">The sequence shown here is derived from an EMBL/GenBank/DDBJ whole genome shotgun (WGS) entry which is preliminary data.</text>
</comment>
<dbReference type="InterPro" id="IPR009081">
    <property type="entry name" value="PP-bd_ACP"/>
</dbReference>
<dbReference type="RefSeq" id="WP_053072643.1">
    <property type="nucleotide sequence ID" value="NZ_LDYE01000003.1"/>
</dbReference>
<gene>
    <name evidence="3" type="ORF">ATK06_1436</name>
</gene>
<keyword evidence="4" id="KW-1185">Reference proteome</keyword>
<organism evidence="3 4">
    <name type="scientific">Corynebacterium renale</name>
    <dbReference type="NCBI Taxonomy" id="1724"/>
    <lineage>
        <taxon>Bacteria</taxon>
        <taxon>Bacillati</taxon>
        <taxon>Actinomycetota</taxon>
        <taxon>Actinomycetes</taxon>
        <taxon>Mycobacteriales</taxon>
        <taxon>Corynebacteriaceae</taxon>
        <taxon>Corynebacterium</taxon>
    </lineage>
</organism>
<accession>A0A2A9DQZ5</accession>
<dbReference type="AlphaFoldDB" id="A0A2A9DQZ5"/>
<evidence type="ECO:0000256" key="1">
    <source>
        <dbReference type="SAM" id="MobiDB-lite"/>
    </source>
</evidence>
<dbReference type="PROSITE" id="PS50075">
    <property type="entry name" value="CARRIER"/>
    <property type="match status" value="1"/>
</dbReference>
<dbReference type="Gene3D" id="1.10.1200.10">
    <property type="entry name" value="ACP-like"/>
    <property type="match status" value="1"/>
</dbReference>
<dbReference type="STRING" id="1724.GCA_001044175_01282"/>
<protein>
    <submittedName>
        <fullName evidence="3">Acyl carrier protein</fullName>
    </submittedName>
</protein>
<proteinExistence type="predicted"/>
<dbReference type="EMBL" id="PDJF01000001">
    <property type="protein sequence ID" value="PFG28329.1"/>
    <property type="molecule type" value="Genomic_DNA"/>
</dbReference>
<reference evidence="3 4" key="1">
    <citation type="submission" date="2017-10" db="EMBL/GenBank/DDBJ databases">
        <title>Sequencing the genomes of 1000 actinobacteria strains.</title>
        <authorList>
            <person name="Klenk H.-P."/>
        </authorList>
    </citation>
    <scope>NUCLEOTIDE SEQUENCE [LARGE SCALE GENOMIC DNA]</scope>
    <source>
        <strain evidence="3 4">DSM 20688</strain>
    </source>
</reference>
<dbReference type="Proteomes" id="UP000221653">
    <property type="component" value="Unassembled WGS sequence"/>
</dbReference>
<evidence type="ECO:0000259" key="2">
    <source>
        <dbReference type="PROSITE" id="PS50075"/>
    </source>
</evidence>
<dbReference type="SUPFAM" id="SSF47336">
    <property type="entry name" value="ACP-like"/>
    <property type="match status" value="1"/>
</dbReference>
<dbReference type="InterPro" id="IPR036736">
    <property type="entry name" value="ACP-like_sf"/>
</dbReference>
<name>A0A2A9DQZ5_9CORY</name>
<feature type="domain" description="Carrier" evidence="2">
    <location>
        <begin position="34"/>
        <end position="111"/>
    </location>
</feature>